<keyword evidence="1" id="KW-1133">Transmembrane helix</keyword>
<protein>
    <submittedName>
        <fullName evidence="2">Uncharacterized protein</fullName>
    </submittedName>
</protein>
<proteinExistence type="predicted"/>
<keyword evidence="3" id="KW-1185">Reference proteome</keyword>
<organism evidence="3">
    <name type="scientific">Acromyrmex echinatior</name>
    <name type="common">Panamanian leafcutter ant</name>
    <name type="synonym">Acromyrmex octospinosus echinatior</name>
    <dbReference type="NCBI Taxonomy" id="103372"/>
    <lineage>
        <taxon>Eukaryota</taxon>
        <taxon>Metazoa</taxon>
        <taxon>Ecdysozoa</taxon>
        <taxon>Arthropoda</taxon>
        <taxon>Hexapoda</taxon>
        <taxon>Insecta</taxon>
        <taxon>Pterygota</taxon>
        <taxon>Neoptera</taxon>
        <taxon>Endopterygota</taxon>
        <taxon>Hymenoptera</taxon>
        <taxon>Apocrita</taxon>
        <taxon>Aculeata</taxon>
        <taxon>Formicoidea</taxon>
        <taxon>Formicidae</taxon>
        <taxon>Myrmicinae</taxon>
        <taxon>Acromyrmex</taxon>
    </lineage>
</organism>
<gene>
    <name evidence="2" type="ORF">G5I_06029</name>
</gene>
<evidence type="ECO:0000313" key="3">
    <source>
        <dbReference type="Proteomes" id="UP000007755"/>
    </source>
</evidence>
<evidence type="ECO:0000313" key="2">
    <source>
        <dbReference type="EMBL" id="EGI65479.1"/>
    </source>
</evidence>
<dbReference type="Proteomes" id="UP000007755">
    <property type="component" value="Unassembled WGS sequence"/>
</dbReference>
<sequence>MQRSSAHTSSWRSGKLRINNPIALSYSRLLRNRDDYNMVKWRDTDKRLARSRRHHPSIAFTLKAIPRRFARLIGIAESAGFCLAILSAAVSCKKKNIRNRALQFRHEMNALYRLNYKINSLPYTTTFAQAAGFKVTWELPITVNQILVGRGTTSPPDHDHETQFEVLHQDSAEINISTRDSIVSERIRILEKKEDLAGDLAEHYRTGLPEGLLRGARSSSPKTRLLDWTTEVNGVG</sequence>
<feature type="transmembrane region" description="Helical" evidence="1">
    <location>
        <begin position="69"/>
        <end position="90"/>
    </location>
</feature>
<reference evidence="2" key="1">
    <citation type="submission" date="2011-02" db="EMBL/GenBank/DDBJ databases">
        <title>The genome of the leaf-cutting ant Acromyrmex echinatior suggests key adaptations to social evolution and fungus farming.</title>
        <authorList>
            <person name="Nygaard S."/>
            <person name="Zhang G."/>
        </authorList>
    </citation>
    <scope>NUCLEOTIDE SEQUENCE</scope>
</reference>
<keyword evidence="1" id="KW-0812">Transmembrane</keyword>
<name>F4WJZ5_ACREC</name>
<evidence type="ECO:0000256" key="1">
    <source>
        <dbReference type="SAM" id="Phobius"/>
    </source>
</evidence>
<keyword evidence="1" id="KW-0472">Membrane</keyword>
<dbReference type="EMBL" id="GL888188">
    <property type="protein sequence ID" value="EGI65479.1"/>
    <property type="molecule type" value="Genomic_DNA"/>
</dbReference>
<dbReference type="AlphaFoldDB" id="F4WJZ5"/>
<dbReference type="InParanoid" id="F4WJZ5"/>
<accession>F4WJZ5</accession>